<feature type="repeat" description="WD" evidence="3">
    <location>
        <begin position="331"/>
        <end position="374"/>
    </location>
</feature>
<dbReference type="AlphaFoldDB" id="X6LYP5"/>
<keyword evidence="2" id="KW-0677">Repeat</keyword>
<feature type="repeat" description="WD" evidence="3">
    <location>
        <begin position="375"/>
        <end position="422"/>
    </location>
</feature>
<evidence type="ECO:0000313" key="6">
    <source>
        <dbReference type="Proteomes" id="UP000023152"/>
    </source>
</evidence>
<dbReference type="Gene3D" id="2.130.10.10">
    <property type="entry name" value="YVTN repeat-like/Quinoprotein amine dehydrogenase"/>
    <property type="match status" value="1"/>
</dbReference>
<evidence type="ECO:0000256" key="3">
    <source>
        <dbReference type="PROSITE-ProRule" id="PRU00221"/>
    </source>
</evidence>
<reference evidence="5 6" key="1">
    <citation type="journal article" date="2013" name="Curr. Biol.">
        <title>The Genome of the Foraminiferan Reticulomyxa filosa.</title>
        <authorList>
            <person name="Glockner G."/>
            <person name="Hulsmann N."/>
            <person name="Schleicher M."/>
            <person name="Noegel A.A."/>
            <person name="Eichinger L."/>
            <person name="Gallinger C."/>
            <person name="Pawlowski J."/>
            <person name="Sierra R."/>
            <person name="Euteneuer U."/>
            <person name="Pillet L."/>
            <person name="Moustafa A."/>
            <person name="Platzer M."/>
            <person name="Groth M."/>
            <person name="Szafranski K."/>
            <person name="Schliwa M."/>
        </authorList>
    </citation>
    <scope>NUCLEOTIDE SEQUENCE [LARGE SCALE GENOMIC DNA]</scope>
</reference>
<dbReference type="InterPro" id="IPR036322">
    <property type="entry name" value="WD40_repeat_dom_sf"/>
</dbReference>
<gene>
    <name evidence="5" type="ORF">RFI_30931</name>
</gene>
<feature type="non-terminal residue" evidence="5">
    <location>
        <position position="473"/>
    </location>
</feature>
<dbReference type="PROSITE" id="PS00678">
    <property type="entry name" value="WD_REPEATS_1"/>
    <property type="match status" value="2"/>
</dbReference>
<dbReference type="PROSITE" id="PS50294">
    <property type="entry name" value="WD_REPEATS_REGION"/>
    <property type="match status" value="2"/>
</dbReference>
<protein>
    <submittedName>
        <fullName evidence="5">WD-40 repeat protein</fullName>
    </submittedName>
</protein>
<proteinExistence type="predicted"/>
<dbReference type="Gene3D" id="3.30.40.10">
    <property type="entry name" value="Zinc/RING finger domain, C3HC4 (zinc finger)"/>
    <property type="match status" value="1"/>
</dbReference>
<dbReference type="Proteomes" id="UP000023152">
    <property type="component" value="Unassembled WGS sequence"/>
</dbReference>
<evidence type="ECO:0000256" key="2">
    <source>
        <dbReference type="ARBA" id="ARBA00022737"/>
    </source>
</evidence>
<sequence length="473" mass="54859">MSGFEDEKRKDMEGFIDAIMSPASSVSSVSSISSISSSQQCFDKNWVLRSNTQEQIGQFICLICKQVANNPVEITCPQHEGMNKVLIAGEECLKQFFSNNGNICPVQPHSGCQYSKAKSIEKQISELNVVCLRQFRQDLRTFRSNEEERVAGDKTICDFKGKIKNINNHLSISCALKLSTCWFRQFGCNHSCFKSDLKQHLIGNMQLHFKLVIKKFKLLHQIIQQQQDEIKQMKLKNEKLKLEKELNEKRQNEEILKINSDNTNLKQQQNTLIAEIEQLKKEIKFKNNGINKIQSNSNEERKEDDKNYKLLQSSTFNFDLFRSSSKLIKTFTGHTRCVWSIDYSTFDDSQLICSGSHDNTVRVWDIETNKQIQSFNGHSNWVYGVKFSQYYSYRYRRNVICSSSYDKTIRFWDIKENQQLKIFNGHTDRVIVRLWDVDASKSLYVFNGHEFAVLCVDISPLQSNNNNGNKSNN</sequence>
<name>X6LYP5_RETFI</name>
<dbReference type="InterPro" id="IPR015943">
    <property type="entry name" value="WD40/YVTN_repeat-like_dom_sf"/>
</dbReference>
<dbReference type="EMBL" id="ASPP01027118">
    <property type="protein sequence ID" value="ETO06461.1"/>
    <property type="molecule type" value="Genomic_DNA"/>
</dbReference>
<dbReference type="SUPFAM" id="SSF50978">
    <property type="entry name" value="WD40 repeat-like"/>
    <property type="match status" value="1"/>
</dbReference>
<dbReference type="InterPro" id="IPR001680">
    <property type="entry name" value="WD40_rpt"/>
</dbReference>
<dbReference type="Pfam" id="PF00400">
    <property type="entry name" value="WD40"/>
    <property type="match status" value="2"/>
</dbReference>
<evidence type="ECO:0000313" key="5">
    <source>
        <dbReference type="EMBL" id="ETO06461.1"/>
    </source>
</evidence>
<keyword evidence="1 3" id="KW-0853">WD repeat</keyword>
<comment type="caution">
    <text evidence="5">The sequence shown here is derived from an EMBL/GenBank/DDBJ whole genome shotgun (WGS) entry which is preliminary data.</text>
</comment>
<dbReference type="PANTHER" id="PTHR22847">
    <property type="entry name" value="WD40 REPEAT PROTEIN"/>
    <property type="match status" value="1"/>
</dbReference>
<organism evidence="5 6">
    <name type="scientific">Reticulomyxa filosa</name>
    <dbReference type="NCBI Taxonomy" id="46433"/>
    <lineage>
        <taxon>Eukaryota</taxon>
        <taxon>Sar</taxon>
        <taxon>Rhizaria</taxon>
        <taxon>Retaria</taxon>
        <taxon>Foraminifera</taxon>
        <taxon>Monothalamids</taxon>
        <taxon>Reticulomyxidae</taxon>
        <taxon>Reticulomyxa</taxon>
    </lineage>
</organism>
<dbReference type="InterPro" id="IPR013083">
    <property type="entry name" value="Znf_RING/FYVE/PHD"/>
</dbReference>
<dbReference type="InterPro" id="IPR019775">
    <property type="entry name" value="WD40_repeat_CS"/>
</dbReference>
<dbReference type="PANTHER" id="PTHR22847:SF637">
    <property type="entry name" value="WD REPEAT DOMAIN 5B"/>
    <property type="match status" value="1"/>
</dbReference>
<dbReference type="PROSITE" id="PS50082">
    <property type="entry name" value="WD_REPEATS_2"/>
    <property type="match status" value="2"/>
</dbReference>
<dbReference type="SMART" id="SM00320">
    <property type="entry name" value="WD40"/>
    <property type="match status" value="2"/>
</dbReference>
<evidence type="ECO:0000256" key="1">
    <source>
        <dbReference type="ARBA" id="ARBA00022574"/>
    </source>
</evidence>
<dbReference type="GO" id="GO:1990234">
    <property type="term" value="C:transferase complex"/>
    <property type="evidence" value="ECO:0007669"/>
    <property type="project" value="UniProtKB-ARBA"/>
</dbReference>
<keyword evidence="4" id="KW-0175">Coiled coil</keyword>
<evidence type="ECO:0000256" key="4">
    <source>
        <dbReference type="SAM" id="Coils"/>
    </source>
</evidence>
<feature type="coiled-coil region" evidence="4">
    <location>
        <begin position="223"/>
        <end position="296"/>
    </location>
</feature>
<accession>X6LYP5</accession>
<keyword evidence="6" id="KW-1185">Reference proteome</keyword>